<dbReference type="InterPro" id="IPR005303">
    <property type="entry name" value="MOCOS_middle"/>
</dbReference>
<dbReference type="InterPro" id="IPR011037">
    <property type="entry name" value="Pyrv_Knase-like_insert_dom_sf"/>
</dbReference>
<dbReference type="SUPFAM" id="SSF50800">
    <property type="entry name" value="PK beta-barrel domain-like"/>
    <property type="match status" value="1"/>
</dbReference>
<dbReference type="PANTHER" id="PTHR14237:SF19">
    <property type="entry name" value="MITOCHONDRIAL AMIDOXIME REDUCING COMPONENT 1"/>
    <property type="match status" value="1"/>
</dbReference>
<dbReference type="AlphaFoldDB" id="A0A250XSP4"/>
<name>A0A250XSP4_9CHLO</name>
<dbReference type="GO" id="GO:0030170">
    <property type="term" value="F:pyridoxal phosphate binding"/>
    <property type="evidence" value="ECO:0007669"/>
    <property type="project" value="InterPro"/>
</dbReference>
<dbReference type="OrthoDB" id="17255at2759"/>
<dbReference type="Pfam" id="PF03476">
    <property type="entry name" value="MOSC_N"/>
    <property type="match status" value="1"/>
</dbReference>
<comment type="caution">
    <text evidence="2">The sequence shown here is derived from an EMBL/GenBank/DDBJ whole genome shotgun (WGS) entry which is preliminary data.</text>
</comment>
<dbReference type="GO" id="GO:0030151">
    <property type="term" value="F:molybdenum ion binding"/>
    <property type="evidence" value="ECO:0007669"/>
    <property type="project" value="InterPro"/>
</dbReference>
<feature type="domain" description="MOSC" evidence="1">
    <location>
        <begin position="164"/>
        <end position="318"/>
    </location>
</feature>
<dbReference type="SUPFAM" id="SSF141673">
    <property type="entry name" value="MOSC N-terminal domain-like"/>
    <property type="match status" value="1"/>
</dbReference>
<evidence type="ECO:0000313" key="3">
    <source>
        <dbReference type="Proteomes" id="UP000232323"/>
    </source>
</evidence>
<proteinExistence type="predicted"/>
<dbReference type="PROSITE" id="PS51340">
    <property type="entry name" value="MOSC"/>
    <property type="match status" value="1"/>
</dbReference>
<keyword evidence="3" id="KW-1185">Reference proteome</keyword>
<dbReference type="GO" id="GO:0003824">
    <property type="term" value="F:catalytic activity"/>
    <property type="evidence" value="ECO:0007669"/>
    <property type="project" value="InterPro"/>
</dbReference>
<dbReference type="STRING" id="1157962.A0A250XSP4"/>
<protein>
    <recommendedName>
        <fullName evidence="1">MOSC domain-containing protein</fullName>
    </recommendedName>
</protein>
<evidence type="ECO:0000313" key="2">
    <source>
        <dbReference type="EMBL" id="GAX85979.1"/>
    </source>
</evidence>
<organism evidence="2 3">
    <name type="scientific">Chlamydomonas eustigma</name>
    <dbReference type="NCBI Taxonomy" id="1157962"/>
    <lineage>
        <taxon>Eukaryota</taxon>
        <taxon>Viridiplantae</taxon>
        <taxon>Chlorophyta</taxon>
        <taxon>core chlorophytes</taxon>
        <taxon>Chlorophyceae</taxon>
        <taxon>CS clade</taxon>
        <taxon>Chlamydomonadales</taxon>
        <taxon>Chlamydomonadaceae</taxon>
        <taxon>Chlamydomonas</taxon>
    </lineage>
</organism>
<sequence length="324" mass="35438">MHISALYVYPIKSARGVACPSATLTSSGLSLDRLFMVTRSDNGKFITARQIPKMALVVPSLPLEAFVGDDNTITPASVMVVNAPDMPSLEIPIVRASDSDEVLRSVTIWEWSGLAADEGDKAADWFSKFLGIPCRLTRYLGSAEGNPILAKNTGNAEPVMASTDRVRSADHEYAPDGFETRFSDGYPCLLANEASIQDLSARAGCDLPMSRFRPNIVVSGATPWDEDNWGKVFVQTKNGQQVEFSSVKPCSRCKMTTIDPETAEVGEEPLEILGSFRSGAKLGWDREKSWKHSVFFGWNVVSKQHGLCLSVGDKLEVQPQLLNF</sequence>
<dbReference type="Pfam" id="PF03473">
    <property type="entry name" value="MOSC"/>
    <property type="match status" value="1"/>
</dbReference>
<reference evidence="2 3" key="1">
    <citation type="submission" date="2017-08" db="EMBL/GenBank/DDBJ databases">
        <title>Acidophilic green algal genome provides insights into adaptation to an acidic environment.</title>
        <authorList>
            <person name="Hirooka S."/>
            <person name="Hirose Y."/>
            <person name="Kanesaki Y."/>
            <person name="Higuchi S."/>
            <person name="Fujiwara T."/>
            <person name="Onuma R."/>
            <person name="Era A."/>
            <person name="Ohbayashi R."/>
            <person name="Uzuka A."/>
            <person name="Nozaki H."/>
            <person name="Yoshikawa H."/>
            <person name="Miyagishima S.Y."/>
        </authorList>
    </citation>
    <scope>NUCLEOTIDE SEQUENCE [LARGE SCALE GENOMIC DNA]</scope>
    <source>
        <strain evidence="2 3">NIES-2499</strain>
    </source>
</reference>
<dbReference type="Proteomes" id="UP000232323">
    <property type="component" value="Unassembled WGS sequence"/>
</dbReference>
<dbReference type="InterPro" id="IPR005302">
    <property type="entry name" value="MoCF_Sase_C"/>
</dbReference>
<dbReference type="PANTHER" id="PTHR14237">
    <property type="entry name" value="MOLYBDOPTERIN COFACTOR SULFURASE MOSC"/>
    <property type="match status" value="1"/>
</dbReference>
<gene>
    <name evidence="2" type="ORF">CEUSTIGMA_g13395.t1</name>
</gene>
<accession>A0A250XSP4</accession>
<evidence type="ECO:0000259" key="1">
    <source>
        <dbReference type="PROSITE" id="PS51340"/>
    </source>
</evidence>
<dbReference type="EMBL" id="BEGY01000211">
    <property type="protein sequence ID" value="GAX85979.1"/>
    <property type="molecule type" value="Genomic_DNA"/>
</dbReference>